<protein>
    <submittedName>
        <fullName evidence="1">Uncharacterized protein</fullName>
    </submittedName>
</protein>
<dbReference type="KEGG" id="nsh:GXM_09063"/>
<dbReference type="EMBL" id="CP045227">
    <property type="protein sequence ID" value="QFS51569.1"/>
    <property type="molecule type" value="Genomic_DNA"/>
</dbReference>
<sequence length="45" mass="5271">MGYGFELWYRVRDETLKCCEFQLPHKVFPFSGNLEKTASSLKNSL</sequence>
<keyword evidence="2" id="KW-1185">Reference proteome</keyword>
<dbReference type="AlphaFoldDB" id="A0A5P8WIC7"/>
<accession>A0A5P8WIC7</accession>
<evidence type="ECO:0000313" key="1">
    <source>
        <dbReference type="EMBL" id="QFS51569.1"/>
    </source>
</evidence>
<name>A0A5P8WIC7_9NOSO</name>
<proteinExistence type="predicted"/>
<gene>
    <name evidence="1" type="ORF">GXM_09063</name>
</gene>
<organism evidence="1 2">
    <name type="scientific">Nostoc sphaeroides CCNUC1</name>
    <dbReference type="NCBI Taxonomy" id="2653204"/>
    <lineage>
        <taxon>Bacteria</taxon>
        <taxon>Bacillati</taxon>
        <taxon>Cyanobacteriota</taxon>
        <taxon>Cyanophyceae</taxon>
        <taxon>Nostocales</taxon>
        <taxon>Nostocaceae</taxon>
        <taxon>Nostoc</taxon>
    </lineage>
</organism>
<reference evidence="1 2" key="1">
    <citation type="submission" date="2019-10" db="EMBL/GenBank/DDBJ databases">
        <title>Genomic and transcriptomic insights into the perfect genentic adaptation of a filamentous nitrogen-fixing cyanobacterium to rice fields.</title>
        <authorList>
            <person name="Chen Z."/>
        </authorList>
    </citation>
    <scope>NUCLEOTIDE SEQUENCE [LARGE SCALE GENOMIC DNA]</scope>
    <source>
        <strain evidence="1">CCNUC1</strain>
    </source>
</reference>
<dbReference type="Proteomes" id="UP000326678">
    <property type="component" value="Chromosome Gxm2"/>
</dbReference>
<evidence type="ECO:0000313" key="2">
    <source>
        <dbReference type="Proteomes" id="UP000326678"/>
    </source>
</evidence>